<feature type="compositionally biased region" description="Polar residues" evidence="1">
    <location>
        <begin position="402"/>
        <end position="413"/>
    </location>
</feature>
<proteinExistence type="predicted"/>
<accession>A0A1J7GUX6</accession>
<feature type="compositionally biased region" description="Polar residues" evidence="1">
    <location>
        <begin position="921"/>
        <end position="936"/>
    </location>
</feature>
<sequence>MSGELASELRLVKCPKCWLFLPENPKYNVYKCGGCGTFLQAKKKRSVAVNSESTAQETAAATRNTPVPLQENGLKAKANSSSSREFSLDGNVQRGQNRNGNCNGEIIGLGPFNLSDEELETELDIYKLSHRRRRFSNKGSSNKNNHCEIEEITSSSNGNDNNEKPTQVGVKSEMEIIGSALEGSEVLDNGNLSLERAQDALVSRSDDEDDSNGKSDLVDATPEVEMNGHDLEGLEELNDGNLLSKGAEKQLSVGSDGKDADTDKLALAGANPEVETSGSDSEGTEKFHNGSMSLKGEEEEIVSRLNNNKSSLVVEKLEVEISGRNIAGEVNGGKLLLERAEKELIKLALVGHDPNNEKSVLVGEKSEVDITVSTSAPKRSNTQNFVSEKRSILPVTPGQIEEGTSGNHVSSNKQQKESQKNIQKCFDRVRSMDTLDSPEPSGIPGGLYTSQATRRYYGYDDSVSSYDGKYERFPIQHLDSFENTYKVANSVSEGRSKKGKGHVNSMLYGDHGTRHQPYFPNEKHHVVKDSRRNQKKVQKSTTQHGHHHWMRAKREEFPPRIPFHQSGFQSRYESCSPSNQMHDETLSREDNDQEKMKLFRMIRRLQDQLNRTRSPSRETNGRLPTCVSYKGKHIPAYHSHDLHDGRFSQCMDHPIPTCNGRCNHGLNWHQRHKFSRIPYSYEETSSAHHADHSCFNCCPQHELYRSYPRHDCWSSNSTPHRFKTSQFPVFGRETKSGDQMYMFPEVKKYVRRKQNLGKRYYKPVAGGAPFVTCHKYLNLLHLPSDFLLFERACHQIKCGGCSEILKFALQNGNHIASYSPSAIGSPSGDFDDQKEVINNSSNLPSKSHANYYHYTPADPISISAEREKTASRHSSTSKAPVKADQSPELSSNMTVSWKLSSEKEAKQPRKSPPLHKLMGYTSPSQVIRGTTSLEAK</sequence>
<dbReference type="EMBL" id="CM007374">
    <property type="protein sequence ID" value="OIV98081.1"/>
    <property type="molecule type" value="Genomic_DNA"/>
</dbReference>
<feature type="region of interest" description="Disordered" evidence="1">
    <location>
        <begin position="865"/>
        <end position="936"/>
    </location>
</feature>
<feature type="domain" description="Probable zinc-ribbon" evidence="2">
    <location>
        <begin position="765"/>
        <end position="809"/>
    </location>
</feature>
<dbReference type="OrthoDB" id="1930285at2759"/>
<dbReference type="Gramene" id="OIV98081">
    <property type="protein sequence ID" value="OIV98081"/>
    <property type="gene ID" value="TanjilG_09574"/>
</dbReference>
<dbReference type="KEGG" id="lang:109326204"/>
<protein>
    <submittedName>
        <fullName evidence="4">Uncharacterized protein</fullName>
    </submittedName>
</protein>
<evidence type="ECO:0000259" key="2">
    <source>
        <dbReference type="Pfam" id="PF11331"/>
    </source>
</evidence>
<dbReference type="Pfam" id="PF11331">
    <property type="entry name" value="Zn_ribbon_12"/>
    <property type="match status" value="1"/>
</dbReference>
<feature type="compositionally biased region" description="Polar residues" evidence="1">
    <location>
        <begin position="569"/>
        <end position="580"/>
    </location>
</feature>
<name>A0A1J7GUX6_LUPAN</name>
<feature type="compositionally biased region" description="Basic residues" evidence="1">
    <location>
        <begin position="533"/>
        <end position="551"/>
    </location>
</feature>
<dbReference type="OMA" id="YPVRCSH"/>
<feature type="region of interest" description="Disordered" evidence="1">
    <location>
        <begin position="201"/>
        <end position="224"/>
    </location>
</feature>
<dbReference type="InterPro" id="IPR021480">
    <property type="entry name" value="Zinc_ribbon_12"/>
</dbReference>
<dbReference type="InterPro" id="IPR040244">
    <property type="entry name" value="EDR4-like"/>
</dbReference>
<feature type="region of interest" description="Disordered" evidence="1">
    <location>
        <begin position="52"/>
        <end position="99"/>
    </location>
</feature>
<reference evidence="4 5" key="1">
    <citation type="journal article" date="2017" name="Plant Biotechnol. J.">
        <title>A comprehensive draft genome sequence for lupin (Lupinus angustifolius), an emerging health food: insights into plant-microbe interactions and legume evolution.</title>
        <authorList>
            <person name="Hane J.K."/>
            <person name="Ming Y."/>
            <person name="Kamphuis L.G."/>
            <person name="Nelson M.N."/>
            <person name="Garg G."/>
            <person name="Atkins C.A."/>
            <person name="Bayer P.E."/>
            <person name="Bravo A."/>
            <person name="Bringans S."/>
            <person name="Cannon S."/>
            <person name="Edwards D."/>
            <person name="Foley R."/>
            <person name="Gao L.L."/>
            <person name="Harrison M.J."/>
            <person name="Huang W."/>
            <person name="Hurgobin B."/>
            <person name="Li S."/>
            <person name="Liu C.W."/>
            <person name="McGrath A."/>
            <person name="Morahan G."/>
            <person name="Murray J."/>
            <person name="Weller J."/>
            <person name="Jian J."/>
            <person name="Singh K.B."/>
        </authorList>
    </citation>
    <scope>NUCLEOTIDE SEQUENCE [LARGE SCALE GENOMIC DNA]</scope>
    <source>
        <strain evidence="5">cv. Tanjil</strain>
        <tissue evidence="4">Whole plant</tissue>
    </source>
</reference>
<feature type="domain" description="Enhanced disease resistance 4-like N-terminal" evidence="3">
    <location>
        <begin position="9"/>
        <end position="41"/>
    </location>
</feature>
<dbReference type="Proteomes" id="UP000188354">
    <property type="component" value="Chromosome LG14"/>
</dbReference>
<feature type="region of interest" description="Disordered" evidence="1">
    <location>
        <begin position="525"/>
        <end position="551"/>
    </location>
</feature>
<dbReference type="GO" id="GO:1900150">
    <property type="term" value="P:regulation of defense response to fungus"/>
    <property type="evidence" value="ECO:0007669"/>
    <property type="project" value="InterPro"/>
</dbReference>
<feature type="region of interest" description="Disordered" evidence="1">
    <location>
        <begin position="397"/>
        <end position="421"/>
    </location>
</feature>
<feature type="region of interest" description="Disordered" evidence="1">
    <location>
        <begin position="268"/>
        <end position="295"/>
    </location>
</feature>
<dbReference type="Pfam" id="PF22910">
    <property type="entry name" value="EDR4-like_1st"/>
    <property type="match status" value="1"/>
</dbReference>
<keyword evidence="5" id="KW-1185">Reference proteome</keyword>
<evidence type="ECO:0000313" key="5">
    <source>
        <dbReference type="Proteomes" id="UP000188354"/>
    </source>
</evidence>
<feature type="region of interest" description="Disordered" evidence="1">
    <location>
        <begin position="823"/>
        <end position="843"/>
    </location>
</feature>
<evidence type="ECO:0000259" key="3">
    <source>
        <dbReference type="Pfam" id="PF22910"/>
    </source>
</evidence>
<evidence type="ECO:0000313" key="4">
    <source>
        <dbReference type="EMBL" id="OIV98081.1"/>
    </source>
</evidence>
<feature type="compositionally biased region" description="Low complexity" evidence="1">
    <location>
        <begin position="52"/>
        <end position="62"/>
    </location>
</feature>
<feature type="compositionally biased region" description="Polar residues" evidence="1">
    <location>
        <begin position="887"/>
        <end position="899"/>
    </location>
</feature>
<dbReference type="AlphaFoldDB" id="A0A1J7GUX6"/>
<dbReference type="PANTHER" id="PTHR31105:SF38">
    <property type="entry name" value="PROTEIN ENHANCED DISEASE RESISTANCE 4"/>
    <property type="match status" value="1"/>
</dbReference>
<organism evidence="4 5">
    <name type="scientific">Lupinus angustifolius</name>
    <name type="common">Narrow-leaved blue lupine</name>
    <dbReference type="NCBI Taxonomy" id="3871"/>
    <lineage>
        <taxon>Eukaryota</taxon>
        <taxon>Viridiplantae</taxon>
        <taxon>Streptophyta</taxon>
        <taxon>Embryophyta</taxon>
        <taxon>Tracheophyta</taxon>
        <taxon>Spermatophyta</taxon>
        <taxon>Magnoliopsida</taxon>
        <taxon>eudicotyledons</taxon>
        <taxon>Gunneridae</taxon>
        <taxon>Pentapetalae</taxon>
        <taxon>rosids</taxon>
        <taxon>fabids</taxon>
        <taxon>Fabales</taxon>
        <taxon>Fabaceae</taxon>
        <taxon>Papilionoideae</taxon>
        <taxon>50 kb inversion clade</taxon>
        <taxon>genistoids sensu lato</taxon>
        <taxon>core genistoids</taxon>
        <taxon>Genisteae</taxon>
        <taxon>Lupinus</taxon>
    </lineage>
</organism>
<feature type="compositionally biased region" description="Low complexity" evidence="1">
    <location>
        <begin position="90"/>
        <end position="99"/>
    </location>
</feature>
<feature type="region of interest" description="Disordered" evidence="1">
    <location>
        <begin position="569"/>
        <end position="589"/>
    </location>
</feature>
<dbReference type="PANTHER" id="PTHR31105">
    <property type="entry name" value="EXTRA-LARGE G-PROTEIN-LIKE"/>
    <property type="match status" value="1"/>
</dbReference>
<gene>
    <name evidence="4" type="ORF">TanjilG_09574</name>
</gene>
<evidence type="ECO:0000256" key="1">
    <source>
        <dbReference type="SAM" id="MobiDB-lite"/>
    </source>
</evidence>
<feature type="region of interest" description="Disordered" evidence="1">
    <location>
        <begin position="135"/>
        <end position="169"/>
    </location>
</feature>
<dbReference type="InterPro" id="IPR055126">
    <property type="entry name" value="EDR4-like_N"/>
</dbReference>